<evidence type="ECO:0000313" key="2">
    <source>
        <dbReference type="EMBL" id="MFC6634306.1"/>
    </source>
</evidence>
<evidence type="ECO:0000313" key="3">
    <source>
        <dbReference type="Proteomes" id="UP001596425"/>
    </source>
</evidence>
<proteinExistence type="predicted"/>
<sequence length="379" mass="41635">MTVSNSAHEQCANCDTRLLGPHCYACGQPVEGMAKHFLTFIGDFFNSVFGLDSRIARTLGPLLLRPGFLSNEYLAGRRVRYVSPVRLFVFLCLIAFFAVQMSTDWNSAAPPSGAGVETGGDNILSHVEASIDAAATVEEVERLRERALGEARRIARESGDVPGLSGVMSGMEQVVLQRARLRIEVLQGSPPGPSAGDAAPGGNAPWKPQLGPLQMKGGDGWSLRPVDQLAGNIQRIRQDPNAFKNALVGAIPFTLFMLLPLFALMLRILYLFSRWLYLEHLLVALHSHAFLSMALLLMVLVFWLQQWLGGGYPAAAYLCNLLLGALLVWMPLYLLLMQKRVYGQGWPLTILKFGILGVGYFSLLVFGTTLTVMARLMWL</sequence>
<feature type="transmembrane region" description="Helical" evidence="1">
    <location>
        <begin position="315"/>
        <end position="336"/>
    </location>
</feature>
<evidence type="ECO:0000256" key="1">
    <source>
        <dbReference type="SAM" id="Phobius"/>
    </source>
</evidence>
<organism evidence="2 3">
    <name type="scientific">Microbulbifer taiwanensis</name>
    <dbReference type="NCBI Taxonomy" id="986746"/>
    <lineage>
        <taxon>Bacteria</taxon>
        <taxon>Pseudomonadati</taxon>
        <taxon>Pseudomonadota</taxon>
        <taxon>Gammaproteobacteria</taxon>
        <taxon>Cellvibrionales</taxon>
        <taxon>Microbulbiferaceae</taxon>
        <taxon>Microbulbifer</taxon>
    </lineage>
</organism>
<comment type="caution">
    <text evidence="2">The sequence shown here is derived from an EMBL/GenBank/DDBJ whole genome shotgun (WGS) entry which is preliminary data.</text>
</comment>
<protein>
    <submittedName>
        <fullName evidence="2">DUF3667 domain-containing protein</fullName>
    </submittedName>
</protein>
<dbReference type="InterPro" id="IPR022134">
    <property type="entry name" value="DUF3667"/>
</dbReference>
<feature type="transmembrane region" description="Helical" evidence="1">
    <location>
        <begin position="281"/>
        <end position="303"/>
    </location>
</feature>
<dbReference type="Proteomes" id="UP001596425">
    <property type="component" value="Unassembled WGS sequence"/>
</dbReference>
<dbReference type="Pfam" id="PF12412">
    <property type="entry name" value="DUF3667"/>
    <property type="match status" value="1"/>
</dbReference>
<keyword evidence="1" id="KW-0472">Membrane</keyword>
<feature type="transmembrane region" description="Helical" evidence="1">
    <location>
        <begin position="357"/>
        <end position="378"/>
    </location>
</feature>
<dbReference type="RefSeq" id="WP_193193104.1">
    <property type="nucleotide sequence ID" value="NZ_JACZFR010000038.1"/>
</dbReference>
<keyword evidence="3" id="KW-1185">Reference proteome</keyword>
<reference evidence="3" key="1">
    <citation type="journal article" date="2019" name="Int. J. Syst. Evol. Microbiol.">
        <title>The Global Catalogue of Microorganisms (GCM) 10K type strain sequencing project: providing services to taxonomists for standard genome sequencing and annotation.</title>
        <authorList>
            <consortium name="The Broad Institute Genomics Platform"/>
            <consortium name="The Broad Institute Genome Sequencing Center for Infectious Disease"/>
            <person name="Wu L."/>
            <person name="Ma J."/>
        </authorList>
    </citation>
    <scope>NUCLEOTIDE SEQUENCE [LARGE SCALE GENOMIC DNA]</scope>
    <source>
        <strain evidence="3">CGMCC 1.13718</strain>
    </source>
</reference>
<feature type="transmembrane region" description="Helical" evidence="1">
    <location>
        <begin position="85"/>
        <end position="103"/>
    </location>
</feature>
<feature type="transmembrane region" description="Helical" evidence="1">
    <location>
        <begin position="246"/>
        <end position="269"/>
    </location>
</feature>
<name>A0ABW1YNJ6_9GAMM</name>
<dbReference type="EMBL" id="JBHSVR010000001">
    <property type="protein sequence ID" value="MFC6634306.1"/>
    <property type="molecule type" value="Genomic_DNA"/>
</dbReference>
<gene>
    <name evidence="2" type="ORF">ACFQBM_13480</name>
</gene>
<keyword evidence="1" id="KW-0812">Transmembrane</keyword>
<keyword evidence="1" id="KW-1133">Transmembrane helix</keyword>
<accession>A0ABW1YNJ6</accession>